<feature type="domain" description="ABC1 atypical kinase-like" evidence="5">
    <location>
        <begin position="95"/>
        <end position="336"/>
    </location>
</feature>
<reference evidence="7" key="1">
    <citation type="journal article" date="2019" name="Int. J. Syst. Evol. Microbiol.">
        <title>The Global Catalogue of Microorganisms (GCM) 10K type strain sequencing project: providing services to taxonomists for standard genome sequencing and annotation.</title>
        <authorList>
            <consortium name="The Broad Institute Genomics Platform"/>
            <consortium name="The Broad Institute Genome Sequencing Center for Infectious Disease"/>
            <person name="Wu L."/>
            <person name="Ma J."/>
        </authorList>
    </citation>
    <scope>NUCLEOTIDE SEQUENCE [LARGE SCALE GENOMIC DNA]</scope>
    <source>
        <strain evidence="7">JCM 17551</strain>
    </source>
</reference>
<evidence type="ECO:0000313" key="7">
    <source>
        <dbReference type="Proteomes" id="UP001501565"/>
    </source>
</evidence>
<evidence type="ECO:0000256" key="2">
    <source>
        <dbReference type="ARBA" id="ARBA00022679"/>
    </source>
</evidence>
<gene>
    <name evidence="6" type="ORF">GCM10022277_34510</name>
</gene>
<dbReference type="InterPro" id="IPR011009">
    <property type="entry name" value="Kinase-like_dom_sf"/>
</dbReference>
<keyword evidence="6" id="KW-0418">Kinase</keyword>
<dbReference type="PANTHER" id="PTHR43851:SF3">
    <property type="entry name" value="COENZYME Q8"/>
    <property type="match status" value="1"/>
</dbReference>
<evidence type="ECO:0000256" key="3">
    <source>
        <dbReference type="ARBA" id="ARBA00022741"/>
    </source>
</evidence>
<dbReference type="EMBL" id="BAABBN010000012">
    <property type="protein sequence ID" value="GAA3935072.1"/>
    <property type="molecule type" value="Genomic_DNA"/>
</dbReference>
<keyword evidence="2" id="KW-0808">Transferase</keyword>
<dbReference type="RefSeq" id="WP_344799847.1">
    <property type="nucleotide sequence ID" value="NZ_BAABBN010000012.1"/>
</dbReference>
<evidence type="ECO:0000256" key="4">
    <source>
        <dbReference type="ARBA" id="ARBA00022840"/>
    </source>
</evidence>
<proteinExistence type="inferred from homology"/>
<dbReference type="Pfam" id="PF03109">
    <property type="entry name" value="ABC1"/>
    <property type="match status" value="1"/>
</dbReference>
<evidence type="ECO:0000313" key="6">
    <source>
        <dbReference type="EMBL" id="GAA3935072.1"/>
    </source>
</evidence>
<dbReference type="InterPro" id="IPR034646">
    <property type="entry name" value="ADCK3_dom"/>
</dbReference>
<comment type="similarity">
    <text evidence="1">Belongs to the protein kinase superfamily. ADCK protein kinase family.</text>
</comment>
<evidence type="ECO:0000256" key="1">
    <source>
        <dbReference type="ARBA" id="ARBA00009670"/>
    </source>
</evidence>
<name>A0ABP7N251_9GAMM</name>
<dbReference type="GO" id="GO:0016301">
    <property type="term" value="F:kinase activity"/>
    <property type="evidence" value="ECO:0007669"/>
    <property type="project" value="UniProtKB-KW"/>
</dbReference>
<keyword evidence="4" id="KW-0067">ATP-binding</keyword>
<dbReference type="InterPro" id="IPR051409">
    <property type="entry name" value="Atypical_kinase_ADCK"/>
</dbReference>
<dbReference type="InterPro" id="IPR004147">
    <property type="entry name" value="ABC1_dom"/>
</dbReference>
<accession>A0ABP7N251</accession>
<protein>
    <submittedName>
        <fullName evidence="6">AarF/ABC1/UbiB kinase family protein</fullName>
    </submittedName>
</protein>
<dbReference type="SUPFAM" id="SSF56112">
    <property type="entry name" value="Protein kinase-like (PK-like)"/>
    <property type="match status" value="1"/>
</dbReference>
<dbReference type="PANTHER" id="PTHR43851">
    <property type="match status" value="1"/>
</dbReference>
<keyword evidence="3" id="KW-0547">Nucleotide-binding</keyword>
<comment type="caution">
    <text evidence="6">The sequence shown here is derived from an EMBL/GenBank/DDBJ whole genome shotgun (WGS) entry which is preliminary data.</text>
</comment>
<sequence length="448" mass="51098">MSKKISKWVSHRKRASKLAGMTVSVASKYAGNRIKSAFSNQPHSDEAKADFYRHIGKQVVSTLGELKGAAMKVGQMASQMQHLFPKEFADELAALQNQAPPMDFSVLERQIILELGDYPDNLFAKFDKTPMAAASIGQVHRAVTHDGKDVVMKIQYPGIEKACKSDLKHLRRLLKLGGLIKVDPDALEAVFDELSETLIRELDYIEEAKQLTRFYEFHKMDDDIIIPEVIPELSTKTILTTTLEQGDSIKQVLSKGYSQQAKNQIGEQLFQFFGRQVFEFDGFHSDPHPGNFAFRPDGKVIIYDFGSISPVSEDLKQNFYQFLKASIDRNYKALDQSLIQLKVRSSTDTRIPDDFYALWSEIFMTPFDQDTPFDFGSSNIHKRAIKEWKTFLPYWKDFQPSPDTVFINRVIGGVYLLLVEMGCQCQLQEPLNEFLKLEHLQNKTEITT</sequence>
<evidence type="ECO:0000259" key="5">
    <source>
        <dbReference type="Pfam" id="PF03109"/>
    </source>
</evidence>
<dbReference type="CDD" id="cd13970">
    <property type="entry name" value="ABC1_ADCK3"/>
    <property type="match status" value="1"/>
</dbReference>
<dbReference type="Proteomes" id="UP001501565">
    <property type="component" value="Unassembled WGS sequence"/>
</dbReference>
<keyword evidence="7" id="KW-1185">Reference proteome</keyword>
<organism evidence="6 7">
    <name type="scientific">Litoribacillus peritrichatus</name>
    <dbReference type="NCBI Taxonomy" id="718191"/>
    <lineage>
        <taxon>Bacteria</taxon>
        <taxon>Pseudomonadati</taxon>
        <taxon>Pseudomonadota</taxon>
        <taxon>Gammaproteobacteria</taxon>
        <taxon>Oceanospirillales</taxon>
        <taxon>Oceanospirillaceae</taxon>
        <taxon>Litoribacillus</taxon>
    </lineage>
</organism>